<dbReference type="EMBL" id="JBHLZU010000026">
    <property type="protein sequence ID" value="MFB9908311.1"/>
    <property type="molecule type" value="Genomic_DNA"/>
</dbReference>
<sequence length="113" mass="11516">MALPSLKSFLAVGALMVAIPLAGAPAALAAAPAESQVVTQKPVGGHAVFASKAIADTASKAVVAAQAGARKGLAEHERRTGEKCTERSLALSVQKEHDRFIGTAVLEATCVKR</sequence>
<keyword evidence="1" id="KW-0732">Signal</keyword>
<accession>A0ABV6A8S9</accession>
<evidence type="ECO:0008006" key="4">
    <source>
        <dbReference type="Google" id="ProtNLM"/>
    </source>
</evidence>
<keyword evidence="3" id="KW-1185">Reference proteome</keyword>
<evidence type="ECO:0000313" key="2">
    <source>
        <dbReference type="EMBL" id="MFB9908311.1"/>
    </source>
</evidence>
<name>A0ABV6A8S9_9PSEU</name>
<dbReference type="RefSeq" id="WP_377859872.1">
    <property type="nucleotide sequence ID" value="NZ_JBHLZU010000026.1"/>
</dbReference>
<dbReference type="Proteomes" id="UP001589693">
    <property type="component" value="Unassembled WGS sequence"/>
</dbReference>
<evidence type="ECO:0000313" key="3">
    <source>
        <dbReference type="Proteomes" id="UP001589693"/>
    </source>
</evidence>
<organism evidence="2 3">
    <name type="scientific">Allokutzneria oryzae</name>
    <dbReference type="NCBI Taxonomy" id="1378989"/>
    <lineage>
        <taxon>Bacteria</taxon>
        <taxon>Bacillati</taxon>
        <taxon>Actinomycetota</taxon>
        <taxon>Actinomycetes</taxon>
        <taxon>Pseudonocardiales</taxon>
        <taxon>Pseudonocardiaceae</taxon>
        <taxon>Allokutzneria</taxon>
    </lineage>
</organism>
<gene>
    <name evidence="2" type="ORF">ACFFQA_30625</name>
</gene>
<comment type="caution">
    <text evidence="2">The sequence shown here is derived from an EMBL/GenBank/DDBJ whole genome shotgun (WGS) entry which is preliminary data.</text>
</comment>
<feature type="chain" id="PRO_5047538190" description="UrcA family protein" evidence="1">
    <location>
        <begin position="30"/>
        <end position="113"/>
    </location>
</feature>
<protein>
    <recommendedName>
        <fullName evidence="4">UrcA family protein</fullName>
    </recommendedName>
</protein>
<proteinExistence type="predicted"/>
<evidence type="ECO:0000256" key="1">
    <source>
        <dbReference type="SAM" id="SignalP"/>
    </source>
</evidence>
<feature type="signal peptide" evidence="1">
    <location>
        <begin position="1"/>
        <end position="29"/>
    </location>
</feature>
<reference evidence="2 3" key="1">
    <citation type="submission" date="2024-09" db="EMBL/GenBank/DDBJ databases">
        <authorList>
            <person name="Sun Q."/>
            <person name="Mori K."/>
        </authorList>
    </citation>
    <scope>NUCLEOTIDE SEQUENCE [LARGE SCALE GENOMIC DNA]</scope>
    <source>
        <strain evidence="2 3">TBRC 7907</strain>
    </source>
</reference>